<evidence type="ECO:0000313" key="2">
    <source>
        <dbReference type="Proteomes" id="UP000004994"/>
    </source>
</evidence>
<dbReference type="OMA" id="FRMENVI"/>
<evidence type="ECO:0000313" key="1">
    <source>
        <dbReference type="EnsemblPlants" id="Solyc04g025585.1.1"/>
    </source>
</evidence>
<dbReference type="EnsemblPlants" id="Solyc04g025585.1.1">
    <property type="protein sequence ID" value="Solyc04g025585.1.1"/>
    <property type="gene ID" value="Solyc04g025585.1"/>
</dbReference>
<dbReference type="GO" id="GO:0006952">
    <property type="term" value="P:defense response"/>
    <property type="evidence" value="ECO:0007669"/>
    <property type="project" value="InterPro"/>
</dbReference>
<dbReference type="InterPro" id="IPR032675">
    <property type="entry name" value="LRR_dom_sf"/>
</dbReference>
<dbReference type="InterPro" id="IPR044974">
    <property type="entry name" value="Disease_R_plants"/>
</dbReference>
<sequence>MIPFIEVRGSEKVQVLKVDRWTLKGVNLMTKGFKKMKNHRVLIIDKLHISGDFELLSKELQWLPWKNCPLKFIPSNFPAKNLVVIDMRKCDIHDFGLDQQCCKSLKRLDLSDCKSLKITPNINGLQSLEFLLLNGCSSLRKIHPSIGNLCRLRLLNLRGCKKFMDPPSSICQLKSLGWLVFSVCSSVKALTVDFVVMPGLRTLCALEIDIQQ</sequence>
<dbReference type="AlphaFoldDB" id="A0A3Q7GU00"/>
<organism evidence="1">
    <name type="scientific">Solanum lycopersicum</name>
    <name type="common">Tomato</name>
    <name type="synonym">Lycopersicon esculentum</name>
    <dbReference type="NCBI Taxonomy" id="4081"/>
    <lineage>
        <taxon>Eukaryota</taxon>
        <taxon>Viridiplantae</taxon>
        <taxon>Streptophyta</taxon>
        <taxon>Embryophyta</taxon>
        <taxon>Tracheophyta</taxon>
        <taxon>Spermatophyta</taxon>
        <taxon>Magnoliopsida</taxon>
        <taxon>eudicotyledons</taxon>
        <taxon>Gunneridae</taxon>
        <taxon>Pentapetalae</taxon>
        <taxon>asterids</taxon>
        <taxon>lamiids</taxon>
        <taxon>Solanales</taxon>
        <taxon>Solanaceae</taxon>
        <taxon>Solanoideae</taxon>
        <taxon>Solaneae</taxon>
        <taxon>Solanum</taxon>
        <taxon>Solanum subgen. Lycopersicon</taxon>
    </lineage>
</organism>
<dbReference type="PaxDb" id="4081-Solyc04g025580.1.1"/>
<keyword evidence="2" id="KW-1185">Reference proteome</keyword>
<dbReference type="PANTHER" id="PTHR11017:SF479">
    <property type="entry name" value="DISEASE RESISTANCE PROTEIN (TIR-NBS-LRR CLASS) FAMILY"/>
    <property type="match status" value="1"/>
</dbReference>
<reference evidence="1" key="2">
    <citation type="submission" date="2019-01" db="UniProtKB">
        <authorList>
            <consortium name="EnsemblPlants"/>
        </authorList>
    </citation>
    <scope>IDENTIFICATION</scope>
    <source>
        <strain evidence="1">cv. Heinz 1706</strain>
    </source>
</reference>
<dbReference type="InParanoid" id="A0A3Q7GU00"/>
<dbReference type="Gene3D" id="3.80.10.10">
    <property type="entry name" value="Ribonuclease Inhibitor"/>
    <property type="match status" value="1"/>
</dbReference>
<name>A0A3Q7GU00_SOLLC</name>
<accession>A0A3Q7GU00</accession>
<dbReference type="PANTHER" id="PTHR11017">
    <property type="entry name" value="LEUCINE-RICH REPEAT-CONTAINING PROTEIN"/>
    <property type="match status" value="1"/>
</dbReference>
<proteinExistence type="predicted"/>
<dbReference type="SUPFAM" id="SSF52058">
    <property type="entry name" value="L domain-like"/>
    <property type="match status" value="1"/>
</dbReference>
<dbReference type="Gramene" id="Solyc04g025585.1.1">
    <property type="protein sequence ID" value="Solyc04g025585.1.1"/>
    <property type="gene ID" value="Solyc04g025585.1"/>
</dbReference>
<protein>
    <submittedName>
        <fullName evidence="1">Uncharacterized protein</fullName>
    </submittedName>
</protein>
<dbReference type="GO" id="GO:0005524">
    <property type="term" value="F:ATP binding"/>
    <property type="evidence" value="ECO:0007669"/>
    <property type="project" value="UniProtKB-KW"/>
</dbReference>
<dbReference type="Proteomes" id="UP000004994">
    <property type="component" value="Chromosome 4"/>
</dbReference>
<reference evidence="1" key="1">
    <citation type="journal article" date="2012" name="Nature">
        <title>The tomato genome sequence provides insights into fleshy fruit evolution.</title>
        <authorList>
            <consortium name="Tomato Genome Consortium"/>
        </authorList>
    </citation>
    <scope>NUCLEOTIDE SEQUENCE [LARGE SCALE GENOMIC DNA]</scope>
    <source>
        <strain evidence="1">cv. Heinz 1706</strain>
    </source>
</reference>